<evidence type="ECO:0000256" key="2">
    <source>
        <dbReference type="ARBA" id="ARBA00022692"/>
    </source>
</evidence>
<protein>
    <recommendedName>
        <fullName evidence="6">Methylamine utilisation protein MauE domain-containing protein</fullName>
    </recommendedName>
</protein>
<keyword evidence="3 5" id="KW-1133">Transmembrane helix</keyword>
<evidence type="ECO:0000313" key="8">
    <source>
        <dbReference type="Proteomes" id="UP001501747"/>
    </source>
</evidence>
<comment type="caution">
    <text evidence="7">The sequence shown here is derived from an EMBL/GenBank/DDBJ whole genome shotgun (WGS) entry which is preliminary data.</text>
</comment>
<feature type="transmembrane region" description="Helical" evidence="5">
    <location>
        <begin position="78"/>
        <end position="99"/>
    </location>
</feature>
<dbReference type="EMBL" id="BAABAL010000004">
    <property type="protein sequence ID" value="GAA3989973.1"/>
    <property type="molecule type" value="Genomic_DNA"/>
</dbReference>
<feature type="transmembrane region" description="Helical" evidence="5">
    <location>
        <begin position="119"/>
        <end position="141"/>
    </location>
</feature>
<proteinExistence type="predicted"/>
<comment type="subcellular location">
    <subcellularLocation>
        <location evidence="1">Membrane</location>
        <topology evidence="1">Multi-pass membrane protein</topology>
    </subcellularLocation>
</comment>
<dbReference type="Pfam" id="PF07291">
    <property type="entry name" value="MauE"/>
    <property type="match status" value="1"/>
</dbReference>
<dbReference type="Proteomes" id="UP001501747">
    <property type="component" value="Unassembled WGS sequence"/>
</dbReference>
<keyword evidence="8" id="KW-1185">Reference proteome</keyword>
<evidence type="ECO:0000259" key="6">
    <source>
        <dbReference type="Pfam" id="PF07291"/>
    </source>
</evidence>
<dbReference type="InterPro" id="IPR009908">
    <property type="entry name" value="Methylamine_util_MauE"/>
</dbReference>
<evidence type="ECO:0000256" key="4">
    <source>
        <dbReference type="ARBA" id="ARBA00023136"/>
    </source>
</evidence>
<keyword evidence="4 5" id="KW-0472">Membrane</keyword>
<accession>A0ABP7QYJ1</accession>
<organism evidence="7 8">
    <name type="scientific">Allokutzneria multivorans</name>
    <dbReference type="NCBI Taxonomy" id="1142134"/>
    <lineage>
        <taxon>Bacteria</taxon>
        <taxon>Bacillati</taxon>
        <taxon>Actinomycetota</taxon>
        <taxon>Actinomycetes</taxon>
        <taxon>Pseudonocardiales</taxon>
        <taxon>Pseudonocardiaceae</taxon>
        <taxon>Allokutzneria</taxon>
    </lineage>
</organism>
<gene>
    <name evidence="7" type="ORF">GCM10022247_05740</name>
</gene>
<reference evidence="8" key="1">
    <citation type="journal article" date="2019" name="Int. J. Syst. Evol. Microbiol.">
        <title>The Global Catalogue of Microorganisms (GCM) 10K type strain sequencing project: providing services to taxonomists for standard genome sequencing and annotation.</title>
        <authorList>
            <consortium name="The Broad Institute Genomics Platform"/>
            <consortium name="The Broad Institute Genome Sequencing Center for Infectious Disease"/>
            <person name="Wu L."/>
            <person name="Ma J."/>
        </authorList>
    </citation>
    <scope>NUCLEOTIDE SEQUENCE [LARGE SCALE GENOMIC DNA]</scope>
    <source>
        <strain evidence="8">JCM 17342</strain>
    </source>
</reference>
<evidence type="ECO:0000313" key="7">
    <source>
        <dbReference type="EMBL" id="GAA3989973.1"/>
    </source>
</evidence>
<keyword evidence="2 5" id="KW-0812">Transmembrane</keyword>
<evidence type="ECO:0000256" key="3">
    <source>
        <dbReference type="ARBA" id="ARBA00022989"/>
    </source>
</evidence>
<evidence type="ECO:0000256" key="5">
    <source>
        <dbReference type="SAM" id="Phobius"/>
    </source>
</evidence>
<dbReference type="RefSeq" id="WP_344870889.1">
    <property type="nucleotide sequence ID" value="NZ_BAABAL010000004.1"/>
</dbReference>
<feature type="transmembrane region" description="Helical" evidence="5">
    <location>
        <begin position="148"/>
        <end position="167"/>
    </location>
</feature>
<name>A0ABP7QYJ1_9PSEU</name>
<feature type="domain" description="Methylamine utilisation protein MauE" evidence="6">
    <location>
        <begin position="2"/>
        <end position="137"/>
    </location>
</feature>
<evidence type="ECO:0000256" key="1">
    <source>
        <dbReference type="ARBA" id="ARBA00004141"/>
    </source>
</evidence>
<sequence length="188" mass="18495">MNQVAPGCAVLMCVVFGASAAGKLGGARWRAFVASTGLLRLLPPSSRTWAAGAVVLAESAIATALAGAAAFGGQVAAIAGFAGVAALLVVFTGAIVISLRRGDRTPCRCFGASASPLGWPHVVRNAVLLIVAGTGLAGVAAGGAPHPGVALVSGVAGAAFGLLLVRFDDLVDLFRPVARAGDGVRGNR</sequence>
<feature type="transmembrane region" description="Helical" evidence="5">
    <location>
        <begin position="49"/>
        <end position="71"/>
    </location>
</feature>